<dbReference type="Pfam" id="PF00296">
    <property type="entry name" value="Bac_luciferase"/>
    <property type="match status" value="1"/>
</dbReference>
<dbReference type="InterPro" id="IPR036661">
    <property type="entry name" value="Luciferase-like_sf"/>
</dbReference>
<gene>
    <name evidence="6" type="ORF">Q644_14450</name>
</gene>
<dbReference type="PATRIC" id="fig|1337887.3.peg.1188"/>
<keyword evidence="1" id="KW-0285">Flavoprotein</keyword>
<name>U4VJ92_9HYPH</name>
<dbReference type="PANTHER" id="PTHR30011:SF16">
    <property type="entry name" value="C2H2 FINGER DOMAIN TRANSCRIPTION FACTOR (EUROFUNG)-RELATED"/>
    <property type="match status" value="1"/>
</dbReference>
<dbReference type="InterPro" id="IPR051260">
    <property type="entry name" value="Diverse_substr_monoxygenases"/>
</dbReference>
<proteinExistence type="predicted"/>
<protein>
    <submittedName>
        <fullName evidence="6">Nitrilotriacetate monooxygenase</fullName>
    </submittedName>
</protein>
<reference evidence="6 7" key="1">
    <citation type="journal article" date="2014" name="FEMS Microbiol. Lett.">
        <title>Genome sequencing analysis reveals virulence-related gene content of Ochrobactrum intermedium strain 229E, a urease-positive strain isolated from the human gastric niche.</title>
        <authorList>
            <person name="Kulkarni G.J."/>
            <person name="Shetty S."/>
            <person name="Dharne M.S."/>
            <person name="Shouche Y.S."/>
        </authorList>
    </citation>
    <scope>NUCLEOTIDE SEQUENCE [LARGE SCALE GENOMIC DNA]</scope>
    <source>
        <strain evidence="6 7">229E</strain>
    </source>
</reference>
<evidence type="ECO:0000256" key="1">
    <source>
        <dbReference type="ARBA" id="ARBA00022630"/>
    </source>
</evidence>
<dbReference type="PANTHER" id="PTHR30011">
    <property type="entry name" value="ALKANESULFONATE MONOOXYGENASE-RELATED"/>
    <property type="match status" value="1"/>
</dbReference>
<evidence type="ECO:0000256" key="4">
    <source>
        <dbReference type="ARBA" id="ARBA00023033"/>
    </source>
</evidence>
<evidence type="ECO:0000256" key="2">
    <source>
        <dbReference type="ARBA" id="ARBA00022643"/>
    </source>
</evidence>
<evidence type="ECO:0000313" key="7">
    <source>
        <dbReference type="Proteomes" id="UP000016842"/>
    </source>
</evidence>
<feature type="domain" description="Luciferase-like" evidence="5">
    <location>
        <begin position="43"/>
        <end position="240"/>
    </location>
</feature>
<evidence type="ECO:0000313" key="6">
    <source>
        <dbReference type="EMBL" id="ERM02851.1"/>
    </source>
</evidence>
<dbReference type="InterPro" id="IPR011251">
    <property type="entry name" value="Luciferase-like_dom"/>
</dbReference>
<dbReference type="GO" id="GO:0004497">
    <property type="term" value="F:monooxygenase activity"/>
    <property type="evidence" value="ECO:0007669"/>
    <property type="project" value="UniProtKB-KW"/>
</dbReference>
<dbReference type="EMBL" id="ASXJ01000056">
    <property type="protein sequence ID" value="ERM02851.1"/>
    <property type="molecule type" value="Genomic_DNA"/>
</dbReference>
<accession>U4VJ92</accession>
<comment type="caution">
    <text evidence="6">The sequence shown here is derived from an EMBL/GenBank/DDBJ whole genome shotgun (WGS) entry which is preliminary data.</text>
</comment>
<evidence type="ECO:0000256" key="3">
    <source>
        <dbReference type="ARBA" id="ARBA00023002"/>
    </source>
</evidence>
<dbReference type="SUPFAM" id="SSF51679">
    <property type="entry name" value="Bacterial luciferase-like"/>
    <property type="match status" value="1"/>
</dbReference>
<keyword evidence="3" id="KW-0560">Oxidoreductase</keyword>
<dbReference type="Proteomes" id="UP000016842">
    <property type="component" value="Unassembled WGS sequence"/>
</dbReference>
<dbReference type="AlphaFoldDB" id="U4VJ92"/>
<evidence type="ECO:0000259" key="5">
    <source>
        <dbReference type="Pfam" id="PF00296"/>
    </source>
</evidence>
<organism evidence="6 7">
    <name type="scientific">Brucella intermedia 229E</name>
    <dbReference type="NCBI Taxonomy" id="1337887"/>
    <lineage>
        <taxon>Bacteria</taxon>
        <taxon>Pseudomonadati</taxon>
        <taxon>Pseudomonadota</taxon>
        <taxon>Alphaproteobacteria</taxon>
        <taxon>Hyphomicrobiales</taxon>
        <taxon>Brucellaceae</taxon>
        <taxon>Brucella/Ochrobactrum group</taxon>
        <taxon>Brucella</taxon>
    </lineage>
</organism>
<dbReference type="GO" id="GO:0016705">
    <property type="term" value="F:oxidoreductase activity, acting on paired donors, with incorporation or reduction of molecular oxygen"/>
    <property type="evidence" value="ECO:0007669"/>
    <property type="project" value="InterPro"/>
</dbReference>
<keyword evidence="2" id="KW-0288">FMN</keyword>
<sequence length="331" mass="35920">MTQSKALLLGGVGLSAAIAPQTSLKQSRQFWTELTKSFDGAVTFLTLEDEFAHKGGDGLDALLLANWLAPRLSNIGVIAGAPLNFLEPFHLSTAIATLDYVSEGRAGLLVQWLTNQRNLEASKALGALDGYPSLDQQALKTDTQDAIEVIRRLWDSWEDDAVIHDKKTQRFLDASKLHYINFESDNFRVLGPSITPRPPQGQPIVAAALSNLDELNIARSADVVFVPADEQLIRAAGASVHDRPAPFVVTDITLSDKPSVQQIIDAVTESQKLGASGIRLLLSDPQSQSDFVLKELLPALQVHKLVHNGEGTTLRARFGLPEAINRYSTAA</sequence>
<keyword evidence="4 6" id="KW-0503">Monooxygenase</keyword>
<dbReference type="Gene3D" id="3.20.20.30">
    <property type="entry name" value="Luciferase-like domain"/>
    <property type="match status" value="1"/>
</dbReference>